<evidence type="ECO:0000256" key="1">
    <source>
        <dbReference type="ARBA" id="ARBA00004613"/>
    </source>
</evidence>
<dbReference type="FunFam" id="3.40.50.200:FF:000006">
    <property type="entry name" value="Subtilisin-like protease SBT1.5"/>
    <property type="match status" value="1"/>
</dbReference>
<evidence type="ECO:0000313" key="17">
    <source>
        <dbReference type="EMBL" id="PSS31473.1"/>
    </source>
</evidence>
<dbReference type="CDD" id="cd02120">
    <property type="entry name" value="PA_subtilisin_like"/>
    <property type="match status" value="1"/>
</dbReference>
<evidence type="ECO:0000256" key="10">
    <source>
        <dbReference type="PROSITE-ProRule" id="PRU01240"/>
    </source>
</evidence>
<evidence type="ECO:0000256" key="5">
    <source>
        <dbReference type="ARBA" id="ARBA00022729"/>
    </source>
</evidence>
<name>A0A2R6RN74_ACTCC</name>
<evidence type="ECO:0000256" key="4">
    <source>
        <dbReference type="ARBA" id="ARBA00022670"/>
    </source>
</evidence>
<evidence type="ECO:0000259" key="16">
    <source>
        <dbReference type="Pfam" id="PF17766"/>
    </source>
</evidence>
<organism evidence="17 18">
    <name type="scientific">Actinidia chinensis var. chinensis</name>
    <name type="common">Chinese soft-hair kiwi</name>
    <dbReference type="NCBI Taxonomy" id="1590841"/>
    <lineage>
        <taxon>Eukaryota</taxon>
        <taxon>Viridiplantae</taxon>
        <taxon>Streptophyta</taxon>
        <taxon>Embryophyta</taxon>
        <taxon>Tracheophyta</taxon>
        <taxon>Spermatophyta</taxon>
        <taxon>Magnoliopsida</taxon>
        <taxon>eudicotyledons</taxon>
        <taxon>Gunneridae</taxon>
        <taxon>Pentapetalae</taxon>
        <taxon>asterids</taxon>
        <taxon>Ericales</taxon>
        <taxon>Actinidiaceae</taxon>
        <taxon>Actinidia</taxon>
    </lineage>
</organism>
<dbReference type="InterPro" id="IPR045051">
    <property type="entry name" value="SBT"/>
</dbReference>
<feature type="active site" description="Charge relay system" evidence="9 10">
    <location>
        <position position="216"/>
    </location>
</feature>
<dbReference type="OrthoDB" id="206201at2759"/>
<evidence type="ECO:0000256" key="8">
    <source>
        <dbReference type="ARBA" id="ARBA00023180"/>
    </source>
</evidence>
<dbReference type="InterPro" id="IPR010259">
    <property type="entry name" value="S8pro/Inhibitor_I9"/>
</dbReference>
<dbReference type="PROSITE" id="PS00138">
    <property type="entry name" value="SUBTILASE_SER"/>
    <property type="match status" value="1"/>
</dbReference>
<feature type="domain" description="Subtilisin-like protease fibronectin type-III" evidence="16">
    <location>
        <begin position="661"/>
        <end position="766"/>
    </location>
</feature>
<dbReference type="Pfam" id="PF05922">
    <property type="entry name" value="Inhibitor_I9"/>
    <property type="match status" value="1"/>
</dbReference>
<feature type="active site" description="Charge relay system" evidence="9 10">
    <location>
        <position position="546"/>
    </location>
</feature>
<evidence type="ECO:0000259" key="15">
    <source>
        <dbReference type="Pfam" id="PF05922"/>
    </source>
</evidence>
<dbReference type="Gene3D" id="2.60.40.2310">
    <property type="match status" value="1"/>
</dbReference>
<feature type="domain" description="Peptidase S8/S53" evidence="13">
    <location>
        <begin position="135"/>
        <end position="606"/>
    </location>
</feature>
<evidence type="ECO:0000256" key="9">
    <source>
        <dbReference type="PIRSR" id="PIRSR615500-1"/>
    </source>
</evidence>
<dbReference type="Gene3D" id="3.30.70.80">
    <property type="entry name" value="Peptidase S8 propeptide/proteinase inhibitor I9"/>
    <property type="match status" value="1"/>
</dbReference>
<dbReference type="InterPro" id="IPR023828">
    <property type="entry name" value="Peptidase_S8_Ser-AS"/>
</dbReference>
<dbReference type="Gene3D" id="3.40.50.200">
    <property type="entry name" value="Peptidase S8/S53 domain"/>
    <property type="match status" value="1"/>
</dbReference>
<keyword evidence="7 10" id="KW-0720">Serine protease</keyword>
<dbReference type="InterPro" id="IPR037045">
    <property type="entry name" value="S8pro/Inhibitor_I9_sf"/>
</dbReference>
<dbReference type="STRING" id="1590841.A0A2R6RN74"/>
<keyword evidence="6 10" id="KW-0378">Hydrolase</keyword>
<evidence type="ECO:0000256" key="11">
    <source>
        <dbReference type="SAM" id="MobiDB-lite"/>
    </source>
</evidence>
<feature type="compositionally biased region" description="Basic and acidic residues" evidence="11">
    <location>
        <begin position="201"/>
        <end position="217"/>
    </location>
</feature>
<comment type="subcellular location">
    <subcellularLocation>
        <location evidence="1">Secreted</location>
    </subcellularLocation>
</comment>
<dbReference type="InterPro" id="IPR036852">
    <property type="entry name" value="Peptidase_S8/S53_dom_sf"/>
</dbReference>
<dbReference type="Proteomes" id="UP000241394">
    <property type="component" value="Chromosome LG4"/>
</dbReference>
<keyword evidence="3" id="KW-0964">Secreted</keyword>
<dbReference type="SUPFAM" id="SSF52743">
    <property type="entry name" value="Subtilisin-like"/>
    <property type="match status" value="1"/>
</dbReference>
<dbReference type="InterPro" id="IPR000209">
    <property type="entry name" value="Peptidase_S8/S53_dom"/>
</dbReference>
<evidence type="ECO:0000256" key="3">
    <source>
        <dbReference type="ARBA" id="ARBA00022525"/>
    </source>
</evidence>
<feature type="region of interest" description="Disordered" evidence="11">
    <location>
        <begin position="201"/>
        <end position="223"/>
    </location>
</feature>
<feature type="signal peptide" evidence="12">
    <location>
        <begin position="1"/>
        <end position="26"/>
    </location>
</feature>
<dbReference type="Pfam" id="PF17766">
    <property type="entry name" value="fn3_6"/>
    <property type="match status" value="1"/>
</dbReference>
<dbReference type="Pfam" id="PF00082">
    <property type="entry name" value="Peptidase_S8"/>
    <property type="match status" value="1"/>
</dbReference>
<dbReference type="AlphaFoldDB" id="A0A2R6RN74"/>
<dbReference type="PRINTS" id="PR00723">
    <property type="entry name" value="SUBTILISIN"/>
</dbReference>
<comment type="similarity">
    <text evidence="2 10">Belongs to the peptidase S8 family.</text>
</comment>
<sequence>MKSLSLRLLLILTLLVTLTYHVYVVAEMKTHQEKKTYIVHMDKSTMPMSFSNHFQWYDSSLKSVSDSTNMLYGYNDVIHGYSARLTVEEAKSLEGQPGVLSVLEEVKYKLHTTRTPLFLGLDKSEALFPDSSAASDVIVGVLDTGVWPEIKSFDDAGFGPVPSSWKGECEEGKNFNSSNCNRKLIGARFFSKGYEAAFGPIDEKMESKSPRDDDGHGTHTSTTAAGSAVAGASLFGYAPGMARGMAPHARVAAYKVCWVGGCYGSDIVAAMDKAVQDGINVLSLSIGGSVSDYDRDNIAIGTFGAMSKGILVSCSAGNGGPGSMSLSNVAPWITTVGAGTLDRDFPAYVSLGSGKNFSGVSLYSGKPLSDTLLPLVYAANASNSSIGNLCMGGSLIPGKVAGKIVVCDRGLNARVEKGEVVKRAGGAGMILTNTDTYGEELVADAHLIPALAVGQTAGDAIKKYILSDSNPTATIAFGGTQVGVQPSPVVAAFSSRGPNPITMDILKPDLLAPGVNILAGWTNAVGPTGLQEDTRRVSFNIISGTSMSCPHVSGLGALLMGAHPDWSPAAIKSALMTTAYNSYKNGKTIQDVATGQPSTPFDYGAGHVNPVSALDPGLVYDATIDDYLAFLCALNYTSNRIKTFTKQDYTCEVGKKYSLRDFNYPSFAVPLQTASGQGGGSSAATVVKYTRTLTNVGTPATYKVSVSSETQAVKITVEPESLTFTEPNEKKTYTVAFTVSSMPSGTNIFARLEWSDGKHIVGSPIAFSWT</sequence>
<dbReference type="PROSITE" id="PS51892">
    <property type="entry name" value="SUBTILASE"/>
    <property type="match status" value="1"/>
</dbReference>
<dbReference type="Gramene" id="PSS31473">
    <property type="protein sequence ID" value="PSS31473"/>
    <property type="gene ID" value="CEY00_Acc04770"/>
</dbReference>
<dbReference type="CDD" id="cd04852">
    <property type="entry name" value="Peptidases_S8_3"/>
    <property type="match status" value="1"/>
</dbReference>
<dbReference type="GO" id="GO:0048731">
    <property type="term" value="P:system development"/>
    <property type="evidence" value="ECO:0007669"/>
    <property type="project" value="UniProtKB-ARBA"/>
</dbReference>
<dbReference type="GO" id="GO:0005576">
    <property type="term" value="C:extracellular region"/>
    <property type="evidence" value="ECO:0007669"/>
    <property type="project" value="UniProtKB-SubCell"/>
</dbReference>
<dbReference type="FunFam" id="3.30.70.80:FF:000003">
    <property type="entry name" value="Subtilisin-like protease SBT1.9"/>
    <property type="match status" value="1"/>
</dbReference>
<feature type="chain" id="PRO_5015338024" evidence="12">
    <location>
        <begin position="27"/>
        <end position="770"/>
    </location>
</feature>
<protein>
    <submittedName>
        <fullName evidence="17">Subtilisin-like protease</fullName>
    </submittedName>
</protein>
<evidence type="ECO:0000256" key="2">
    <source>
        <dbReference type="ARBA" id="ARBA00011073"/>
    </source>
</evidence>
<dbReference type="InParanoid" id="A0A2R6RN74"/>
<dbReference type="OMA" id="KGTHPEW"/>
<reference evidence="18" key="2">
    <citation type="journal article" date="2018" name="BMC Genomics">
        <title>A manually annotated Actinidia chinensis var. chinensis (kiwifruit) genome highlights the challenges associated with draft genomes and gene prediction in plants.</title>
        <authorList>
            <person name="Pilkington S.M."/>
            <person name="Crowhurst R."/>
            <person name="Hilario E."/>
            <person name="Nardozza S."/>
            <person name="Fraser L."/>
            <person name="Peng Y."/>
            <person name="Gunaseelan K."/>
            <person name="Simpson R."/>
            <person name="Tahir J."/>
            <person name="Deroles S.C."/>
            <person name="Templeton K."/>
            <person name="Luo Z."/>
            <person name="Davy M."/>
            <person name="Cheng C."/>
            <person name="McNeilage M."/>
            <person name="Scaglione D."/>
            <person name="Liu Y."/>
            <person name="Zhang Q."/>
            <person name="Datson P."/>
            <person name="De Silva N."/>
            <person name="Gardiner S.E."/>
            <person name="Bassett H."/>
            <person name="Chagne D."/>
            <person name="McCallum J."/>
            <person name="Dzierzon H."/>
            <person name="Deng C."/>
            <person name="Wang Y.Y."/>
            <person name="Barron L."/>
            <person name="Manako K."/>
            <person name="Bowen J."/>
            <person name="Foster T.M."/>
            <person name="Erridge Z.A."/>
            <person name="Tiffin H."/>
            <person name="Waite C.N."/>
            <person name="Davies K.M."/>
            <person name="Grierson E.P."/>
            <person name="Laing W.A."/>
            <person name="Kirk R."/>
            <person name="Chen X."/>
            <person name="Wood M."/>
            <person name="Montefiori M."/>
            <person name="Brummell D.A."/>
            <person name="Schwinn K.E."/>
            <person name="Catanach A."/>
            <person name="Fullerton C."/>
            <person name="Li D."/>
            <person name="Meiyalaghan S."/>
            <person name="Nieuwenhuizen N."/>
            <person name="Read N."/>
            <person name="Prakash R."/>
            <person name="Hunter D."/>
            <person name="Zhang H."/>
            <person name="McKenzie M."/>
            <person name="Knabel M."/>
            <person name="Harris A."/>
            <person name="Allan A.C."/>
            <person name="Gleave A."/>
            <person name="Chen A."/>
            <person name="Janssen B.J."/>
            <person name="Plunkett B."/>
            <person name="Ampomah-Dwamena C."/>
            <person name="Voogd C."/>
            <person name="Leif D."/>
            <person name="Lafferty D."/>
            <person name="Souleyre E.J.F."/>
            <person name="Varkonyi-Gasic E."/>
            <person name="Gambi F."/>
            <person name="Hanley J."/>
            <person name="Yao J.L."/>
            <person name="Cheung J."/>
            <person name="David K.M."/>
            <person name="Warren B."/>
            <person name="Marsh K."/>
            <person name="Snowden K.C."/>
            <person name="Lin-Wang K."/>
            <person name="Brian L."/>
            <person name="Martinez-Sanchez M."/>
            <person name="Wang M."/>
            <person name="Ileperuma N."/>
            <person name="Macnee N."/>
            <person name="Campin R."/>
            <person name="McAtee P."/>
            <person name="Drummond R.S.M."/>
            <person name="Espley R.V."/>
            <person name="Ireland H.S."/>
            <person name="Wu R."/>
            <person name="Atkinson R.G."/>
            <person name="Karunairetnam S."/>
            <person name="Bulley S."/>
            <person name="Chunkath S."/>
            <person name="Hanley Z."/>
            <person name="Storey R."/>
            <person name="Thrimawithana A.H."/>
            <person name="Thomson S."/>
            <person name="David C."/>
            <person name="Testolin R."/>
            <person name="Huang H."/>
            <person name="Hellens R.P."/>
            <person name="Schaffer R.J."/>
        </authorList>
    </citation>
    <scope>NUCLEOTIDE SEQUENCE [LARGE SCALE GENOMIC DNA]</scope>
    <source>
        <strain evidence="18">cv. Red5</strain>
    </source>
</reference>
<reference evidence="17 18" key="1">
    <citation type="submission" date="2017-07" db="EMBL/GenBank/DDBJ databases">
        <title>An improved, manually edited Actinidia chinensis var. chinensis (kiwifruit) genome highlights the challenges associated with draft genomes and gene prediction in plants.</title>
        <authorList>
            <person name="Pilkington S."/>
            <person name="Crowhurst R."/>
            <person name="Hilario E."/>
            <person name="Nardozza S."/>
            <person name="Fraser L."/>
            <person name="Peng Y."/>
            <person name="Gunaseelan K."/>
            <person name="Simpson R."/>
            <person name="Tahir J."/>
            <person name="Deroles S."/>
            <person name="Templeton K."/>
            <person name="Luo Z."/>
            <person name="Davy M."/>
            <person name="Cheng C."/>
            <person name="Mcneilage M."/>
            <person name="Scaglione D."/>
            <person name="Liu Y."/>
            <person name="Zhang Q."/>
            <person name="Datson P."/>
            <person name="De Silva N."/>
            <person name="Gardiner S."/>
            <person name="Bassett H."/>
            <person name="Chagne D."/>
            <person name="Mccallum J."/>
            <person name="Dzierzon H."/>
            <person name="Deng C."/>
            <person name="Wang Y.-Y."/>
            <person name="Barron N."/>
            <person name="Manako K."/>
            <person name="Bowen J."/>
            <person name="Foster T."/>
            <person name="Erridge Z."/>
            <person name="Tiffin H."/>
            <person name="Waite C."/>
            <person name="Davies K."/>
            <person name="Grierson E."/>
            <person name="Laing W."/>
            <person name="Kirk R."/>
            <person name="Chen X."/>
            <person name="Wood M."/>
            <person name="Montefiori M."/>
            <person name="Brummell D."/>
            <person name="Schwinn K."/>
            <person name="Catanach A."/>
            <person name="Fullerton C."/>
            <person name="Li D."/>
            <person name="Meiyalaghan S."/>
            <person name="Nieuwenhuizen N."/>
            <person name="Read N."/>
            <person name="Prakash R."/>
            <person name="Hunter D."/>
            <person name="Zhang H."/>
            <person name="Mckenzie M."/>
            <person name="Knabel M."/>
            <person name="Harris A."/>
            <person name="Allan A."/>
            <person name="Chen A."/>
            <person name="Janssen B."/>
            <person name="Plunkett B."/>
            <person name="Dwamena C."/>
            <person name="Voogd C."/>
            <person name="Leif D."/>
            <person name="Lafferty D."/>
            <person name="Souleyre E."/>
            <person name="Varkonyi-Gasic E."/>
            <person name="Gambi F."/>
            <person name="Hanley J."/>
            <person name="Yao J.-L."/>
            <person name="Cheung J."/>
            <person name="David K."/>
            <person name="Warren B."/>
            <person name="Marsh K."/>
            <person name="Snowden K."/>
            <person name="Lin-Wang K."/>
            <person name="Brian L."/>
            <person name="Martinez-Sanchez M."/>
            <person name="Wang M."/>
            <person name="Ileperuma N."/>
            <person name="Macnee N."/>
            <person name="Campin R."/>
            <person name="Mcatee P."/>
            <person name="Drummond R."/>
            <person name="Espley R."/>
            <person name="Ireland H."/>
            <person name="Wu R."/>
            <person name="Atkinson R."/>
            <person name="Karunairetnam S."/>
            <person name="Bulley S."/>
            <person name="Chunkath S."/>
            <person name="Hanley Z."/>
            <person name="Storey R."/>
            <person name="Thrimawithana A."/>
            <person name="Thomson S."/>
            <person name="David C."/>
            <person name="Testolin R."/>
        </authorList>
    </citation>
    <scope>NUCLEOTIDE SEQUENCE [LARGE SCALE GENOMIC DNA]</scope>
    <source>
        <strain evidence="18">cv. Red5</strain>
        <tissue evidence="17">Young leaf</tissue>
    </source>
</reference>
<dbReference type="GO" id="GO:0004252">
    <property type="term" value="F:serine-type endopeptidase activity"/>
    <property type="evidence" value="ECO:0007669"/>
    <property type="project" value="UniProtKB-UniRule"/>
</dbReference>
<dbReference type="Pfam" id="PF02225">
    <property type="entry name" value="PA"/>
    <property type="match status" value="1"/>
</dbReference>
<dbReference type="FunFam" id="3.50.30.30:FF:000005">
    <property type="entry name" value="subtilisin-like protease SBT1.5"/>
    <property type="match status" value="1"/>
</dbReference>
<dbReference type="Gene3D" id="3.50.30.30">
    <property type="match status" value="1"/>
</dbReference>
<feature type="domain" description="Inhibitor I9" evidence="15">
    <location>
        <begin position="36"/>
        <end position="111"/>
    </location>
</feature>
<dbReference type="InterPro" id="IPR003137">
    <property type="entry name" value="PA_domain"/>
</dbReference>
<keyword evidence="5 12" id="KW-0732">Signal</keyword>
<dbReference type="EMBL" id="NKQK01000004">
    <property type="protein sequence ID" value="PSS31473.1"/>
    <property type="molecule type" value="Genomic_DNA"/>
</dbReference>
<evidence type="ECO:0000256" key="7">
    <source>
        <dbReference type="ARBA" id="ARBA00022825"/>
    </source>
</evidence>
<keyword evidence="18" id="KW-1185">Reference proteome</keyword>
<proteinExistence type="inferred from homology"/>
<keyword evidence="4 10" id="KW-0645">Protease</keyword>
<evidence type="ECO:0000256" key="12">
    <source>
        <dbReference type="SAM" id="SignalP"/>
    </source>
</evidence>
<feature type="active site" description="Charge relay system" evidence="9 10">
    <location>
        <position position="143"/>
    </location>
</feature>
<comment type="caution">
    <text evidence="17">The sequence shown here is derived from an EMBL/GenBank/DDBJ whole genome shotgun (WGS) entry which is preliminary data.</text>
</comment>
<gene>
    <name evidence="17" type="ORF">CEY00_Acc04770</name>
</gene>
<dbReference type="GO" id="GO:0006508">
    <property type="term" value="P:proteolysis"/>
    <property type="evidence" value="ECO:0007669"/>
    <property type="project" value="UniProtKB-KW"/>
</dbReference>
<feature type="domain" description="PA" evidence="14">
    <location>
        <begin position="374"/>
        <end position="461"/>
    </location>
</feature>
<evidence type="ECO:0000259" key="14">
    <source>
        <dbReference type="Pfam" id="PF02225"/>
    </source>
</evidence>
<dbReference type="InterPro" id="IPR041469">
    <property type="entry name" value="Subtilisin-like_FN3"/>
</dbReference>
<dbReference type="PANTHER" id="PTHR10795">
    <property type="entry name" value="PROPROTEIN CONVERTASE SUBTILISIN/KEXIN"/>
    <property type="match status" value="1"/>
</dbReference>
<accession>A0A2R6RN74</accession>
<evidence type="ECO:0000256" key="6">
    <source>
        <dbReference type="ARBA" id="ARBA00022801"/>
    </source>
</evidence>
<evidence type="ECO:0000313" key="18">
    <source>
        <dbReference type="Proteomes" id="UP000241394"/>
    </source>
</evidence>
<dbReference type="InterPro" id="IPR034197">
    <property type="entry name" value="Peptidases_S8_3"/>
</dbReference>
<evidence type="ECO:0000259" key="13">
    <source>
        <dbReference type="Pfam" id="PF00082"/>
    </source>
</evidence>
<keyword evidence="8" id="KW-0325">Glycoprotein</keyword>
<dbReference type="InterPro" id="IPR015500">
    <property type="entry name" value="Peptidase_S8_subtilisin-rel"/>
</dbReference>